<dbReference type="STRING" id="551115.Aazo_4187"/>
<dbReference type="HOGENOM" id="CLU_1894051_0_0_3"/>
<dbReference type="Pfam" id="PF07592">
    <property type="entry name" value="DDE_Tnp_ISAZ013"/>
    <property type="match status" value="2"/>
</dbReference>
<evidence type="ECO:0000313" key="2">
    <source>
        <dbReference type="Proteomes" id="UP000001511"/>
    </source>
</evidence>
<dbReference type="KEGG" id="naz:Aazo_4187"/>
<sequence>MVYLRLTVLGYGLKRVAKTKPIKQISETETILKEDNRINQQVDDKSTTLEISIDAKVGIKIGEFDRGGKTRAETLLRLASTLTFKGRNPVVTLVEIIYHTGVKLTQQAMADIEQLIHRLPTLKKWFVEIFCRTD</sequence>
<dbReference type="InterPro" id="IPR011518">
    <property type="entry name" value="Transposase_36"/>
</dbReference>
<protein>
    <submittedName>
        <fullName evidence="1">Rhodopirellula transposase family protein</fullName>
    </submittedName>
</protein>
<gene>
    <name evidence="1" type="ordered locus">Aazo_4187</name>
</gene>
<proteinExistence type="predicted"/>
<name>D7DW28_NOSA0</name>
<dbReference type="EMBL" id="CP002059">
    <property type="protein sequence ID" value="ADI65599.1"/>
    <property type="molecule type" value="Genomic_DNA"/>
</dbReference>
<dbReference type="RefSeq" id="WP_013192610.1">
    <property type="nucleotide sequence ID" value="NC_014248.1"/>
</dbReference>
<organism evidence="1 2">
    <name type="scientific">Nostoc azollae (strain 0708)</name>
    <name type="common">Anabaena azollae (strain 0708)</name>
    <dbReference type="NCBI Taxonomy" id="551115"/>
    <lineage>
        <taxon>Bacteria</taxon>
        <taxon>Bacillati</taxon>
        <taxon>Cyanobacteriota</taxon>
        <taxon>Cyanophyceae</taxon>
        <taxon>Nostocales</taxon>
        <taxon>Nostocaceae</taxon>
        <taxon>Trichormus</taxon>
    </lineage>
</organism>
<keyword evidence="2" id="KW-1185">Reference proteome</keyword>
<reference evidence="1 2" key="1">
    <citation type="journal article" date="2010" name="PLoS ONE">
        <title>Genome erosion in a nitrogen-fixing vertically transmitted endosymbiotic multicellular cyanobacterium.</title>
        <authorList>
            <person name="Ran L."/>
            <person name="Larsson J."/>
            <person name="Vigil-Stenman T."/>
            <person name="Nylander J.A."/>
            <person name="Ininbergs K."/>
            <person name="Zheng W.W."/>
            <person name="Lapidus A."/>
            <person name="Lowry S."/>
            <person name="Haselkorn R."/>
            <person name="Bergman B."/>
        </authorList>
    </citation>
    <scope>NUCLEOTIDE SEQUENCE [LARGE SCALE GENOMIC DNA]</scope>
    <source>
        <strain evidence="1 2">0708</strain>
    </source>
</reference>
<dbReference type="AlphaFoldDB" id="D7DW28"/>
<dbReference type="eggNOG" id="COG3335">
    <property type="taxonomic scope" value="Bacteria"/>
</dbReference>
<dbReference type="OrthoDB" id="149069at2"/>
<dbReference type="Proteomes" id="UP000001511">
    <property type="component" value="Chromosome"/>
</dbReference>
<accession>D7DW28</accession>
<evidence type="ECO:0000313" key="1">
    <source>
        <dbReference type="EMBL" id="ADI65599.1"/>
    </source>
</evidence>